<evidence type="ECO:0000313" key="1">
    <source>
        <dbReference type="EMBL" id="JAH87724.1"/>
    </source>
</evidence>
<dbReference type="AlphaFoldDB" id="A0A0E9WBH5"/>
<proteinExistence type="predicted"/>
<reference evidence="1" key="2">
    <citation type="journal article" date="2015" name="Fish Shellfish Immunol.">
        <title>Early steps in the European eel (Anguilla anguilla)-Vibrio vulnificus interaction in the gills: Role of the RtxA13 toxin.</title>
        <authorList>
            <person name="Callol A."/>
            <person name="Pajuelo D."/>
            <person name="Ebbesson L."/>
            <person name="Teles M."/>
            <person name="MacKenzie S."/>
            <person name="Amaro C."/>
        </authorList>
    </citation>
    <scope>NUCLEOTIDE SEQUENCE</scope>
</reference>
<reference evidence="1" key="1">
    <citation type="submission" date="2014-11" db="EMBL/GenBank/DDBJ databases">
        <authorList>
            <person name="Amaro Gonzalez C."/>
        </authorList>
    </citation>
    <scope>NUCLEOTIDE SEQUENCE</scope>
</reference>
<name>A0A0E9WBH5_ANGAN</name>
<dbReference type="EMBL" id="GBXM01020853">
    <property type="protein sequence ID" value="JAH87724.1"/>
    <property type="molecule type" value="Transcribed_RNA"/>
</dbReference>
<protein>
    <submittedName>
        <fullName evidence="1">Uncharacterized protein</fullName>
    </submittedName>
</protein>
<accession>A0A0E9WBH5</accession>
<sequence length="96" mass="11202">MQSFTVTCSERSYSNNKHPKRIQDGEYTIDFAEISIISTAFCLSSFYWMEREGMQTLACCRERKLQRSCTTLHKLPIGLSLRSHQKCQHQSYTLNT</sequence>
<organism evidence="1">
    <name type="scientific">Anguilla anguilla</name>
    <name type="common">European freshwater eel</name>
    <name type="synonym">Muraena anguilla</name>
    <dbReference type="NCBI Taxonomy" id="7936"/>
    <lineage>
        <taxon>Eukaryota</taxon>
        <taxon>Metazoa</taxon>
        <taxon>Chordata</taxon>
        <taxon>Craniata</taxon>
        <taxon>Vertebrata</taxon>
        <taxon>Euteleostomi</taxon>
        <taxon>Actinopterygii</taxon>
        <taxon>Neopterygii</taxon>
        <taxon>Teleostei</taxon>
        <taxon>Anguilliformes</taxon>
        <taxon>Anguillidae</taxon>
        <taxon>Anguilla</taxon>
    </lineage>
</organism>